<organism evidence="1 2">
    <name type="scientific">Sphaerodactylus townsendi</name>
    <dbReference type="NCBI Taxonomy" id="933632"/>
    <lineage>
        <taxon>Eukaryota</taxon>
        <taxon>Metazoa</taxon>
        <taxon>Chordata</taxon>
        <taxon>Craniata</taxon>
        <taxon>Vertebrata</taxon>
        <taxon>Euteleostomi</taxon>
        <taxon>Lepidosauria</taxon>
        <taxon>Squamata</taxon>
        <taxon>Bifurcata</taxon>
        <taxon>Gekkota</taxon>
        <taxon>Sphaerodactylidae</taxon>
        <taxon>Sphaerodactylus</taxon>
    </lineage>
</organism>
<keyword evidence="2" id="KW-1185">Reference proteome</keyword>
<gene>
    <name evidence="1" type="ORF">K3G42_011099</name>
</gene>
<sequence length="174" mass="19143">MGDTEDLKTSTIGIGPILLQTENRVSRQPFSNPYIQDAGVWAVTMETTQMLSQFRDLHGCIFHRDGNKQARFIYGGRPEGYARGQTGSYYMGLDQASGTPKFSTAADINDTLGFPSPSSNVQGPTHHGSQKHTPNANVTAIEVLAEMSGKRWPDRVTIILWQEPKMAVGFTPKL</sequence>
<dbReference type="Proteomes" id="UP000827872">
    <property type="component" value="Linkage Group LG16"/>
</dbReference>
<dbReference type="EMBL" id="CM037629">
    <property type="protein sequence ID" value="KAH7990754.1"/>
    <property type="molecule type" value="Genomic_DNA"/>
</dbReference>
<evidence type="ECO:0000313" key="1">
    <source>
        <dbReference type="EMBL" id="KAH7990754.1"/>
    </source>
</evidence>
<proteinExistence type="predicted"/>
<evidence type="ECO:0000313" key="2">
    <source>
        <dbReference type="Proteomes" id="UP000827872"/>
    </source>
</evidence>
<protein>
    <submittedName>
        <fullName evidence="1">Uncharacterized protein</fullName>
    </submittedName>
</protein>
<name>A0ACB8EE07_9SAUR</name>
<comment type="caution">
    <text evidence="1">The sequence shown here is derived from an EMBL/GenBank/DDBJ whole genome shotgun (WGS) entry which is preliminary data.</text>
</comment>
<reference evidence="1" key="1">
    <citation type="submission" date="2021-08" db="EMBL/GenBank/DDBJ databases">
        <title>The first chromosome-level gecko genome reveals the dynamic sex chromosomes of Neotropical dwarf geckos (Sphaerodactylidae: Sphaerodactylus).</title>
        <authorList>
            <person name="Pinto B.J."/>
            <person name="Keating S.E."/>
            <person name="Gamble T."/>
        </authorList>
    </citation>
    <scope>NUCLEOTIDE SEQUENCE</scope>
    <source>
        <strain evidence="1">TG3544</strain>
    </source>
</reference>
<accession>A0ACB8EE07</accession>